<evidence type="ECO:0000313" key="2">
    <source>
        <dbReference type="EMBL" id="OEL29477.1"/>
    </source>
</evidence>
<sequence length="123" mass="12937">MAYDDLAQPPAPVGLTPYSPREAASHSYSKEAATPPPAAAVAALPPSPGWMVLDRFVRRRDDESFPAADPTVGSLTNSRGDPFDVCVSLSAPPRLCTLYLLWPDGPAEGEPLAAVAATEAWCS</sequence>
<dbReference type="OrthoDB" id="693690at2759"/>
<dbReference type="AlphaFoldDB" id="A0A1E5VWK8"/>
<dbReference type="Proteomes" id="UP000095767">
    <property type="component" value="Unassembled WGS sequence"/>
</dbReference>
<comment type="caution">
    <text evidence="2">The sequence shown here is derived from an EMBL/GenBank/DDBJ whole genome shotgun (WGS) entry which is preliminary data.</text>
</comment>
<proteinExistence type="predicted"/>
<name>A0A1E5VWK8_9POAL</name>
<evidence type="ECO:0000313" key="3">
    <source>
        <dbReference type="Proteomes" id="UP000095767"/>
    </source>
</evidence>
<protein>
    <submittedName>
        <fullName evidence="2">Uncharacterized protein</fullName>
    </submittedName>
</protein>
<organism evidence="2 3">
    <name type="scientific">Dichanthelium oligosanthes</name>
    <dbReference type="NCBI Taxonomy" id="888268"/>
    <lineage>
        <taxon>Eukaryota</taxon>
        <taxon>Viridiplantae</taxon>
        <taxon>Streptophyta</taxon>
        <taxon>Embryophyta</taxon>
        <taxon>Tracheophyta</taxon>
        <taxon>Spermatophyta</taxon>
        <taxon>Magnoliopsida</taxon>
        <taxon>Liliopsida</taxon>
        <taxon>Poales</taxon>
        <taxon>Poaceae</taxon>
        <taxon>PACMAD clade</taxon>
        <taxon>Panicoideae</taxon>
        <taxon>Panicodae</taxon>
        <taxon>Paniceae</taxon>
        <taxon>Dichantheliinae</taxon>
        <taxon>Dichanthelium</taxon>
    </lineage>
</organism>
<feature type="region of interest" description="Disordered" evidence="1">
    <location>
        <begin position="1"/>
        <end position="41"/>
    </location>
</feature>
<keyword evidence="3" id="KW-1185">Reference proteome</keyword>
<reference evidence="2 3" key="1">
    <citation type="submission" date="2016-09" db="EMBL/GenBank/DDBJ databases">
        <title>The draft genome of Dichanthelium oligosanthes: A C3 panicoid grass species.</title>
        <authorList>
            <person name="Studer A.J."/>
            <person name="Schnable J.C."/>
            <person name="Brutnell T.P."/>
        </authorList>
    </citation>
    <scope>NUCLEOTIDE SEQUENCE [LARGE SCALE GENOMIC DNA]</scope>
    <source>
        <strain evidence="3">cv. Kellogg 1175</strain>
        <tissue evidence="2">Leaf</tissue>
    </source>
</reference>
<evidence type="ECO:0000256" key="1">
    <source>
        <dbReference type="SAM" id="MobiDB-lite"/>
    </source>
</evidence>
<dbReference type="EMBL" id="LWDX02027533">
    <property type="protein sequence ID" value="OEL29477.1"/>
    <property type="molecule type" value="Genomic_DNA"/>
</dbReference>
<gene>
    <name evidence="2" type="ORF">BAE44_0009503</name>
</gene>
<accession>A0A1E5VWK8</accession>